<feature type="compositionally biased region" description="Basic and acidic residues" evidence="1">
    <location>
        <begin position="337"/>
        <end position="346"/>
    </location>
</feature>
<dbReference type="InterPro" id="IPR038332">
    <property type="entry name" value="PPE_sf"/>
</dbReference>
<name>A0A0E4GYD3_MYCLN</name>
<reference evidence="4 5" key="1">
    <citation type="submission" date="2015-03" db="EMBL/GenBank/DDBJ databases">
        <authorList>
            <person name="Urmite Genomes"/>
        </authorList>
    </citation>
    <scope>NUCLEOTIDE SEQUENCE [LARGE SCALE GENOMIC DNA]</scope>
    <source>
        <strain evidence="4 5">CSUR P1491</strain>
    </source>
</reference>
<accession>A0A0E4GYD3</accession>
<dbReference type="EMBL" id="CTEE01000001">
    <property type="protein sequence ID" value="CQD13581.1"/>
    <property type="molecule type" value="Genomic_DNA"/>
</dbReference>
<dbReference type="Proteomes" id="UP000199251">
    <property type="component" value="Unassembled WGS sequence"/>
</dbReference>
<dbReference type="SUPFAM" id="SSF140459">
    <property type="entry name" value="PE/PPE dimer-like"/>
    <property type="match status" value="1"/>
</dbReference>
<feature type="compositionally biased region" description="Low complexity" evidence="1">
    <location>
        <begin position="513"/>
        <end position="525"/>
    </location>
</feature>
<protein>
    <submittedName>
        <fullName evidence="4">Putative alanine and glycine rich protein</fullName>
    </submittedName>
</protein>
<organism evidence="4 5">
    <name type="scientific">Mycobacterium lentiflavum</name>
    <dbReference type="NCBI Taxonomy" id="141349"/>
    <lineage>
        <taxon>Bacteria</taxon>
        <taxon>Bacillati</taxon>
        <taxon>Actinomycetota</taxon>
        <taxon>Actinomycetes</taxon>
        <taxon>Mycobacteriales</taxon>
        <taxon>Mycobacteriaceae</taxon>
        <taxon>Mycobacterium</taxon>
        <taxon>Mycobacterium simiae complex</taxon>
    </lineage>
</organism>
<dbReference type="InterPro" id="IPR054056">
    <property type="entry name" value="EspB_PPE"/>
</dbReference>
<feature type="domain" description="ESX-1 secretion-associated protein EspB PPE" evidence="3">
    <location>
        <begin position="172"/>
        <end position="323"/>
    </location>
</feature>
<evidence type="ECO:0000259" key="2">
    <source>
        <dbReference type="Pfam" id="PF18625"/>
    </source>
</evidence>
<sequence length="584" mass="63922">MVKLPPPSRGLPAISVQQPRVPSVVKPPERPQSTLSVEPQELIDRAKQLAEAMPQWPDEQPKAPCELAMVRNAATVLQRSADNVTMALKAGEERWRRLAQLLVEAAKKYEGVDADAANKVASAMPAFSATLRQPSTYQLQPDAVGSFVPPPATPSWIGDGSKLLVAQSDNVFLRVRDAAKQINAGDARATALFRFADSWSLYEGKLRDAAIRFRPFESWRGTAVTQVEKQFEQHRVWLNQMAANCALLGQQARALASAHCVAVVQHPTSAQVEPLHNKLLAKRISSRDYEAYKRLQKMSEDVRAEYRKQAGLPWSLINLSMPPDRADADLFKTPEQKAEELAEKQQQRAMQPMQAMLKAQKEEAEKAREEARKARQDSEEEARRARREALEEGRKARQQAQDMADEAHEKAKEQQQAFAKSMGAQQAALAKSVGAGTPKVPSVSKLMGTVNQFANMAKGMAAKTPPVPPGGTKPGVPWVPPPRAQRDSRSWGGRDDGWRDQHTGHRRRRRSADAGGTSAGASGPCSGAGAGPTSGRPAARARLGAHASCPRLGVGLRRGSSWRQGRWHAPDARHAPAGPKRRQS</sequence>
<feature type="compositionally biased region" description="Basic and acidic residues" evidence="1">
    <location>
        <begin position="359"/>
        <end position="395"/>
    </location>
</feature>
<feature type="region of interest" description="Disordered" evidence="1">
    <location>
        <begin position="337"/>
        <end position="443"/>
    </location>
</feature>
<proteinExistence type="predicted"/>
<evidence type="ECO:0000313" key="4">
    <source>
        <dbReference type="EMBL" id="CQD13581.1"/>
    </source>
</evidence>
<feature type="compositionally biased region" description="Low complexity" evidence="1">
    <location>
        <begin position="347"/>
        <end position="358"/>
    </location>
</feature>
<feature type="compositionally biased region" description="Pro residues" evidence="1">
    <location>
        <begin position="465"/>
        <end position="483"/>
    </location>
</feature>
<dbReference type="Pfam" id="PF18625">
    <property type="entry name" value="EspB_PE"/>
    <property type="match status" value="1"/>
</dbReference>
<feature type="region of interest" description="Disordered" evidence="1">
    <location>
        <begin position="1"/>
        <end position="40"/>
    </location>
</feature>
<evidence type="ECO:0000256" key="1">
    <source>
        <dbReference type="SAM" id="MobiDB-lite"/>
    </source>
</evidence>
<dbReference type="OrthoDB" id="9817543at2"/>
<dbReference type="Pfam" id="PF21856">
    <property type="entry name" value="EspB_PPE"/>
    <property type="match status" value="1"/>
</dbReference>
<evidence type="ECO:0000313" key="5">
    <source>
        <dbReference type="Proteomes" id="UP000199251"/>
    </source>
</evidence>
<feature type="domain" description="ESX-1 secretion-associated protein EspB PE" evidence="2">
    <location>
        <begin position="40"/>
        <end position="114"/>
    </location>
</feature>
<dbReference type="Gene3D" id="1.20.1260.20">
    <property type="entry name" value="PPE superfamily"/>
    <property type="match status" value="1"/>
</dbReference>
<feature type="region of interest" description="Disordered" evidence="1">
    <location>
        <begin position="460"/>
        <end position="584"/>
    </location>
</feature>
<evidence type="ECO:0000259" key="3">
    <source>
        <dbReference type="Pfam" id="PF21856"/>
    </source>
</evidence>
<dbReference type="AlphaFoldDB" id="A0A0E4GYD3"/>
<dbReference type="InterPro" id="IPR041275">
    <property type="entry name" value="EspB_PE"/>
</dbReference>
<gene>
    <name evidence="4" type="ORF">BN1232_02711</name>
</gene>
<feature type="compositionally biased region" description="Basic and acidic residues" evidence="1">
    <location>
        <begin position="484"/>
        <end position="503"/>
    </location>
</feature>